<dbReference type="PRINTS" id="PR00368">
    <property type="entry name" value="FADPNR"/>
</dbReference>
<comment type="cofactor">
    <cofactor evidence="1 11">
        <name>FAD</name>
        <dbReference type="ChEBI" id="CHEBI:57692"/>
    </cofactor>
</comment>
<evidence type="ECO:0000256" key="4">
    <source>
        <dbReference type="ARBA" id="ARBA00012173"/>
    </source>
</evidence>
<dbReference type="GO" id="GO:0009435">
    <property type="term" value="P:NAD+ biosynthetic process"/>
    <property type="evidence" value="ECO:0007669"/>
    <property type="project" value="UniProtKB-UniPathway"/>
</dbReference>
<evidence type="ECO:0000256" key="11">
    <source>
        <dbReference type="RuleBase" id="RU362049"/>
    </source>
</evidence>
<dbReference type="Gene3D" id="3.50.50.60">
    <property type="entry name" value="FAD/NAD(P)-binding domain"/>
    <property type="match status" value="1"/>
</dbReference>
<dbReference type="SUPFAM" id="SSF56425">
    <property type="entry name" value="Succinate dehydrogenase/fumarate reductase flavoprotein, catalytic domain"/>
    <property type="match status" value="1"/>
</dbReference>
<dbReference type="RefSeq" id="WP_073179106.1">
    <property type="nucleotide sequence ID" value="NZ_CP171011.1"/>
</dbReference>
<dbReference type="Pfam" id="PF00890">
    <property type="entry name" value="FAD_binding_2"/>
    <property type="match status" value="1"/>
</dbReference>
<proteinExistence type="inferred from homology"/>
<dbReference type="AlphaFoldDB" id="A0A1M6DSM2"/>
<dbReference type="InterPro" id="IPR005288">
    <property type="entry name" value="NadB"/>
</dbReference>
<evidence type="ECO:0000256" key="8">
    <source>
        <dbReference type="ARBA" id="ARBA00023002"/>
    </source>
</evidence>
<dbReference type="OrthoDB" id="9806724at2"/>
<evidence type="ECO:0000313" key="15">
    <source>
        <dbReference type="Proteomes" id="UP000184335"/>
    </source>
</evidence>
<comment type="similarity">
    <text evidence="3 11">Belongs to the FAD-dependent oxidoreductase 2 family. NadB subfamily.</text>
</comment>
<dbReference type="Gene3D" id="1.20.58.100">
    <property type="entry name" value="Fumarate reductase/succinate dehydrogenase flavoprotein-like, C-terminal domain"/>
    <property type="match status" value="1"/>
</dbReference>
<comment type="catalytic activity">
    <reaction evidence="9">
        <text>L-aspartate + O2 = iminosuccinate + H2O2</text>
        <dbReference type="Rhea" id="RHEA:25876"/>
        <dbReference type="ChEBI" id="CHEBI:15379"/>
        <dbReference type="ChEBI" id="CHEBI:16240"/>
        <dbReference type="ChEBI" id="CHEBI:29991"/>
        <dbReference type="ChEBI" id="CHEBI:77875"/>
        <dbReference type="EC" id="1.4.3.16"/>
    </reaction>
    <physiologicalReaction direction="left-to-right" evidence="9">
        <dbReference type="Rhea" id="RHEA:25877"/>
    </physiologicalReaction>
</comment>
<dbReference type="PANTHER" id="PTHR42716:SF2">
    <property type="entry name" value="L-ASPARTATE OXIDASE, CHLOROPLASTIC"/>
    <property type="match status" value="1"/>
</dbReference>
<organism evidence="14 15">
    <name type="scientific">Cruoricaptor ignavus</name>
    <dbReference type="NCBI Taxonomy" id="1118202"/>
    <lineage>
        <taxon>Bacteria</taxon>
        <taxon>Pseudomonadati</taxon>
        <taxon>Bacteroidota</taxon>
        <taxon>Flavobacteriia</taxon>
        <taxon>Flavobacteriales</taxon>
        <taxon>Weeksellaceae</taxon>
        <taxon>Cruoricaptor</taxon>
    </lineage>
</organism>
<dbReference type="InterPro" id="IPR003953">
    <property type="entry name" value="FAD-dep_OxRdtase_2_FAD-bd"/>
</dbReference>
<evidence type="ECO:0000256" key="1">
    <source>
        <dbReference type="ARBA" id="ARBA00001974"/>
    </source>
</evidence>
<feature type="domain" description="Fumarate reductase/succinate dehydrogenase flavoprotein-like C-terminal" evidence="13">
    <location>
        <begin position="444"/>
        <end position="522"/>
    </location>
</feature>
<dbReference type="Proteomes" id="UP000184335">
    <property type="component" value="Unassembled WGS sequence"/>
</dbReference>
<evidence type="ECO:0000256" key="9">
    <source>
        <dbReference type="ARBA" id="ARBA00048305"/>
    </source>
</evidence>
<dbReference type="Pfam" id="PF02910">
    <property type="entry name" value="Succ_DH_flav_C"/>
    <property type="match status" value="1"/>
</dbReference>
<dbReference type="InterPro" id="IPR027477">
    <property type="entry name" value="Succ_DH/fumarate_Rdtase_cat_sf"/>
</dbReference>
<dbReference type="GO" id="GO:0008734">
    <property type="term" value="F:L-aspartate oxidase activity"/>
    <property type="evidence" value="ECO:0007669"/>
    <property type="project" value="UniProtKB-UniRule"/>
</dbReference>
<dbReference type="EC" id="1.4.3.16" evidence="4 10"/>
<evidence type="ECO:0000313" key="14">
    <source>
        <dbReference type="EMBL" id="SHI76120.1"/>
    </source>
</evidence>
<dbReference type="GO" id="GO:0005737">
    <property type="term" value="C:cytoplasm"/>
    <property type="evidence" value="ECO:0007669"/>
    <property type="project" value="UniProtKB-SubCell"/>
</dbReference>
<reference evidence="14 15" key="1">
    <citation type="submission" date="2016-11" db="EMBL/GenBank/DDBJ databases">
        <authorList>
            <person name="Jaros S."/>
            <person name="Januszkiewicz K."/>
            <person name="Wedrychowicz H."/>
        </authorList>
    </citation>
    <scope>NUCLEOTIDE SEQUENCE [LARGE SCALE GENOMIC DNA]</scope>
    <source>
        <strain evidence="14 15">DSM 25479</strain>
    </source>
</reference>
<evidence type="ECO:0000256" key="5">
    <source>
        <dbReference type="ARBA" id="ARBA00022630"/>
    </source>
</evidence>
<keyword evidence="6 11" id="KW-0662">Pyridine nucleotide biosynthesis</keyword>
<protein>
    <recommendedName>
        <fullName evidence="4 10">L-aspartate oxidase</fullName>
        <ecNumber evidence="4 10">1.4.3.16</ecNumber>
    </recommendedName>
</protein>
<evidence type="ECO:0000256" key="2">
    <source>
        <dbReference type="ARBA" id="ARBA00004950"/>
    </source>
</evidence>
<dbReference type="SUPFAM" id="SSF51905">
    <property type="entry name" value="FAD/NAD(P)-binding domain"/>
    <property type="match status" value="1"/>
</dbReference>
<dbReference type="InterPro" id="IPR037099">
    <property type="entry name" value="Fum_R/Succ_DH_flav-like_C_sf"/>
</dbReference>
<name>A0A1M6DSM2_9FLAO</name>
<dbReference type="InterPro" id="IPR015939">
    <property type="entry name" value="Fum_Rdtase/Succ_DH_flav-like_C"/>
</dbReference>
<evidence type="ECO:0000256" key="3">
    <source>
        <dbReference type="ARBA" id="ARBA00008562"/>
    </source>
</evidence>
<feature type="domain" description="FAD-dependent oxidoreductase 2 FAD-binding" evidence="12">
    <location>
        <begin position="5"/>
        <end position="392"/>
    </location>
</feature>
<evidence type="ECO:0000256" key="7">
    <source>
        <dbReference type="ARBA" id="ARBA00022827"/>
    </source>
</evidence>
<gene>
    <name evidence="14" type="ORF">SAMN05443429_10480</name>
</gene>
<dbReference type="SUPFAM" id="SSF46977">
    <property type="entry name" value="Succinate dehydrogenase/fumarate reductase flavoprotein C-terminal domain"/>
    <property type="match status" value="1"/>
</dbReference>
<evidence type="ECO:0000259" key="13">
    <source>
        <dbReference type="Pfam" id="PF02910"/>
    </source>
</evidence>
<comment type="function">
    <text evidence="11">Catalyzes the oxidation of L-aspartate to iminoaspartate.</text>
</comment>
<evidence type="ECO:0000256" key="10">
    <source>
        <dbReference type="NCBIfam" id="TIGR00551"/>
    </source>
</evidence>
<keyword evidence="7 11" id="KW-0274">FAD</keyword>
<dbReference type="Gene3D" id="3.90.700.10">
    <property type="entry name" value="Succinate dehydrogenase/fumarate reductase flavoprotein, catalytic domain"/>
    <property type="match status" value="1"/>
</dbReference>
<keyword evidence="15" id="KW-1185">Reference proteome</keyword>
<dbReference type="NCBIfam" id="TIGR00551">
    <property type="entry name" value="nadB"/>
    <property type="match status" value="1"/>
</dbReference>
<comment type="pathway">
    <text evidence="2 11">Cofactor biosynthesis; NAD(+) biosynthesis; iminoaspartate from L-aspartate (oxidase route): step 1/1.</text>
</comment>
<evidence type="ECO:0000256" key="6">
    <source>
        <dbReference type="ARBA" id="ARBA00022642"/>
    </source>
</evidence>
<dbReference type="STRING" id="1118202.SAMN05443429_10480"/>
<sequence length="526" mass="59850">MIKADVLVVGSGISGLTYAIKIAEQLPEAKIMIVTKSDEDESNTKYAQGGLSVVMNFAQDSFEKHIEDTIRAGDGENNREVVEMVIREAPARFQELVEWGTHFDQNKIGEYKLGREGGHSENRIVHHKDITGYEIERALLETVRQLPNIEMLDHHYVIDILTEHHVPGKSFDKENINCYGAYILDEKQKQIKKITAKITMVATGGAGHVYKNTTNPKIATGDGIAFVHRARGKVSNMQYYQFHPTALYSKRDGMLFLISEAVRGDGAKLRLRNGEKFMHKYDEREELASRDIVARAIDNELKISGDDFVGLDCREMDREKFREHFPNIYQKCLDEGIDPFRQMIPVVPACHYLMGGIDIDLDGQSSIKNLFAVGECTNSGLHGANRLASNSLLEGLVFGHNAAMKSIELLRKNEFNFDDLKAIPEWNEEGIRTLEEKVMISYFRKQLQEMMSDLVGIVRSNHRLELARKKQREIFEAVTELYNHSKISPELSELRNLVNVSYLIIKHSLAMQENKGSFFNKDLVRN</sequence>
<dbReference type="UniPathway" id="UPA00253">
    <property type="reaction ID" value="UER00326"/>
</dbReference>
<evidence type="ECO:0000259" key="12">
    <source>
        <dbReference type="Pfam" id="PF00890"/>
    </source>
</evidence>
<dbReference type="FunFam" id="3.90.700.10:FF:000002">
    <property type="entry name" value="L-aspartate oxidase"/>
    <property type="match status" value="1"/>
</dbReference>
<keyword evidence="5 11" id="KW-0285">Flavoprotein</keyword>
<comment type="subcellular location">
    <subcellularLocation>
        <location evidence="11">Cytoplasm</location>
    </subcellularLocation>
</comment>
<accession>A0A1M6DSM2</accession>
<dbReference type="EMBL" id="FQYI01000004">
    <property type="protein sequence ID" value="SHI76120.1"/>
    <property type="molecule type" value="Genomic_DNA"/>
</dbReference>
<dbReference type="PANTHER" id="PTHR42716">
    <property type="entry name" value="L-ASPARTATE OXIDASE"/>
    <property type="match status" value="1"/>
</dbReference>
<keyword evidence="8 11" id="KW-0560">Oxidoreductase</keyword>
<dbReference type="InterPro" id="IPR036188">
    <property type="entry name" value="FAD/NAD-bd_sf"/>
</dbReference>